<dbReference type="EMBL" id="BTSY01000005">
    <property type="protein sequence ID" value="GMT27396.1"/>
    <property type="molecule type" value="Genomic_DNA"/>
</dbReference>
<name>A0AAV5W9A0_9BILA</name>
<accession>A0AAV5W9A0</accession>
<gene>
    <name evidence="1" type="ORF">PFISCL1PPCAC_18693</name>
</gene>
<reference evidence="1" key="1">
    <citation type="submission" date="2023-10" db="EMBL/GenBank/DDBJ databases">
        <title>Genome assembly of Pristionchus species.</title>
        <authorList>
            <person name="Yoshida K."/>
            <person name="Sommer R.J."/>
        </authorList>
    </citation>
    <scope>NUCLEOTIDE SEQUENCE</scope>
    <source>
        <strain evidence="1">RS5133</strain>
    </source>
</reference>
<keyword evidence="2" id="KW-1185">Reference proteome</keyword>
<protein>
    <submittedName>
        <fullName evidence="1">Uncharacterized protein</fullName>
    </submittedName>
</protein>
<dbReference type="Proteomes" id="UP001432322">
    <property type="component" value="Unassembled WGS sequence"/>
</dbReference>
<sequence length="168" mass="19441">MYVDPAEKRSWHKRTVVITLNTEGEYHESMHSFIDTLSNGSNVRVEFNFVPSLTILQSFRAVGDLKIEEDVGQTLDVDSLLELASHHSYVVALPCNGVNASVETIHRVIQIIRDLDRDLVVKFEHDAWQRFVTSIGMRFQGEDYAFDNDEINYDKCYYKKQLISYFAN</sequence>
<dbReference type="AlphaFoldDB" id="A0AAV5W9A0"/>
<evidence type="ECO:0000313" key="2">
    <source>
        <dbReference type="Proteomes" id="UP001432322"/>
    </source>
</evidence>
<proteinExistence type="predicted"/>
<evidence type="ECO:0000313" key="1">
    <source>
        <dbReference type="EMBL" id="GMT27396.1"/>
    </source>
</evidence>
<comment type="caution">
    <text evidence="1">The sequence shown here is derived from an EMBL/GenBank/DDBJ whole genome shotgun (WGS) entry which is preliminary data.</text>
</comment>
<organism evidence="1 2">
    <name type="scientific">Pristionchus fissidentatus</name>
    <dbReference type="NCBI Taxonomy" id="1538716"/>
    <lineage>
        <taxon>Eukaryota</taxon>
        <taxon>Metazoa</taxon>
        <taxon>Ecdysozoa</taxon>
        <taxon>Nematoda</taxon>
        <taxon>Chromadorea</taxon>
        <taxon>Rhabditida</taxon>
        <taxon>Rhabditina</taxon>
        <taxon>Diplogasteromorpha</taxon>
        <taxon>Diplogasteroidea</taxon>
        <taxon>Neodiplogasteridae</taxon>
        <taxon>Pristionchus</taxon>
    </lineage>
</organism>